<dbReference type="PANTHER" id="PTHR43877">
    <property type="entry name" value="AMINOALKYLPHOSPHONATE N-ACETYLTRANSFERASE-RELATED-RELATED"/>
    <property type="match status" value="1"/>
</dbReference>
<reference evidence="4 5" key="1">
    <citation type="journal article" date="2015" name="Genome Announc.">
        <title>Expanding the biotechnology potential of lactobacilli through comparative genomics of 213 strains and associated genera.</title>
        <authorList>
            <person name="Sun Z."/>
            <person name="Harris H.M."/>
            <person name="McCann A."/>
            <person name="Guo C."/>
            <person name="Argimon S."/>
            <person name="Zhang W."/>
            <person name="Yang X."/>
            <person name="Jeffery I.B."/>
            <person name="Cooney J.C."/>
            <person name="Kagawa T.F."/>
            <person name="Liu W."/>
            <person name="Song Y."/>
            <person name="Salvetti E."/>
            <person name="Wrobel A."/>
            <person name="Rasinkangas P."/>
            <person name="Parkhill J."/>
            <person name="Rea M.C."/>
            <person name="O'Sullivan O."/>
            <person name="Ritari J."/>
            <person name="Douillard F.P."/>
            <person name="Paul Ross R."/>
            <person name="Yang R."/>
            <person name="Briner A.E."/>
            <person name="Felis G.E."/>
            <person name="de Vos W.M."/>
            <person name="Barrangou R."/>
            <person name="Klaenhammer T.R."/>
            <person name="Caufield P.W."/>
            <person name="Cui Y."/>
            <person name="Zhang H."/>
            <person name="O'Toole P.W."/>
        </authorList>
    </citation>
    <scope>NUCLEOTIDE SEQUENCE [LARGE SCALE GENOMIC DNA]</scope>
    <source>
        <strain evidence="4 5">DSM 20314</strain>
    </source>
</reference>
<dbReference type="Pfam" id="PF13673">
    <property type="entry name" value="Acetyltransf_10"/>
    <property type="match status" value="1"/>
</dbReference>
<evidence type="ECO:0000256" key="2">
    <source>
        <dbReference type="ARBA" id="ARBA00023315"/>
    </source>
</evidence>
<dbReference type="AlphaFoldDB" id="A0A837REG6"/>
<evidence type="ECO:0000256" key="1">
    <source>
        <dbReference type="ARBA" id="ARBA00022679"/>
    </source>
</evidence>
<sequence>MNFTTIAFDQLTVRQLHQIYKLRVAVFVVEQHCPYQEVDDTDLTAWHLLGQDQQGHLIAYARLMQETNHQARIGRVLTNPDFRGQGAGKQLVQRALEQVNALWPETSQVNIQAQHYLDRFYRRFGFEPVSAVYLEDGIPHQDMVLKLR</sequence>
<dbReference type="CDD" id="cd04301">
    <property type="entry name" value="NAT_SF"/>
    <property type="match status" value="1"/>
</dbReference>
<evidence type="ECO:0000313" key="5">
    <source>
        <dbReference type="Proteomes" id="UP000051020"/>
    </source>
</evidence>
<keyword evidence="1 4" id="KW-0808">Transferase</keyword>
<organism evidence="4 5">
    <name type="scientific">Lactiplantibacillus pentosus DSM 20314</name>
    <dbReference type="NCBI Taxonomy" id="1423791"/>
    <lineage>
        <taxon>Bacteria</taxon>
        <taxon>Bacillati</taxon>
        <taxon>Bacillota</taxon>
        <taxon>Bacilli</taxon>
        <taxon>Lactobacillales</taxon>
        <taxon>Lactobacillaceae</taxon>
        <taxon>Lactiplantibacillus</taxon>
    </lineage>
</organism>
<evidence type="ECO:0000259" key="3">
    <source>
        <dbReference type="PROSITE" id="PS51186"/>
    </source>
</evidence>
<dbReference type="InterPro" id="IPR016181">
    <property type="entry name" value="Acyl_CoA_acyltransferase"/>
</dbReference>
<dbReference type="Proteomes" id="UP000051020">
    <property type="component" value="Unassembled WGS sequence"/>
</dbReference>
<comment type="caution">
    <text evidence="4">The sequence shown here is derived from an EMBL/GenBank/DDBJ whole genome shotgun (WGS) entry which is preliminary data.</text>
</comment>
<evidence type="ECO:0000313" key="4">
    <source>
        <dbReference type="EMBL" id="KRK26309.1"/>
    </source>
</evidence>
<dbReference type="GO" id="GO:0016747">
    <property type="term" value="F:acyltransferase activity, transferring groups other than amino-acyl groups"/>
    <property type="evidence" value="ECO:0007669"/>
    <property type="project" value="InterPro"/>
</dbReference>
<protein>
    <submittedName>
        <fullName evidence="4">Gnat family acetyltransferase</fullName>
    </submittedName>
</protein>
<dbReference type="SUPFAM" id="SSF55729">
    <property type="entry name" value="Acyl-CoA N-acyltransferases (Nat)"/>
    <property type="match status" value="1"/>
</dbReference>
<gene>
    <name evidence="4" type="ORF">FD24_GL002037</name>
</gene>
<feature type="domain" description="N-acetyltransferase" evidence="3">
    <location>
        <begin position="6"/>
        <end position="148"/>
    </location>
</feature>
<dbReference type="Gene3D" id="3.40.630.30">
    <property type="match status" value="1"/>
</dbReference>
<name>A0A837REG6_LACPE</name>
<keyword evidence="2" id="KW-0012">Acyltransferase</keyword>
<dbReference type="GeneID" id="49393683"/>
<proteinExistence type="predicted"/>
<dbReference type="InterPro" id="IPR000182">
    <property type="entry name" value="GNAT_dom"/>
</dbReference>
<accession>A0A837REG6</accession>
<dbReference type="RefSeq" id="WP_050339998.1">
    <property type="nucleotide sequence ID" value="NZ_AZCU01000003.1"/>
</dbReference>
<dbReference type="EMBL" id="AZCU01000003">
    <property type="protein sequence ID" value="KRK26309.1"/>
    <property type="molecule type" value="Genomic_DNA"/>
</dbReference>
<dbReference type="PROSITE" id="PS51186">
    <property type="entry name" value="GNAT"/>
    <property type="match status" value="1"/>
</dbReference>
<dbReference type="InterPro" id="IPR050832">
    <property type="entry name" value="Bact_Acetyltransf"/>
</dbReference>